<dbReference type="Proteomes" id="UP001187531">
    <property type="component" value="Unassembled WGS sequence"/>
</dbReference>
<evidence type="ECO:0008006" key="3">
    <source>
        <dbReference type="Google" id="ProtNLM"/>
    </source>
</evidence>
<protein>
    <recommendedName>
        <fullName evidence="3">Reverse transcriptase domain-containing protein</fullName>
    </recommendedName>
</protein>
<keyword evidence="2" id="KW-1185">Reference proteome</keyword>
<dbReference type="EMBL" id="JAVRJZ010000019">
    <property type="protein sequence ID" value="KAK2707487.1"/>
    <property type="molecule type" value="Genomic_DNA"/>
</dbReference>
<feature type="non-terminal residue" evidence="1">
    <location>
        <position position="159"/>
    </location>
</feature>
<reference evidence="1" key="1">
    <citation type="submission" date="2023-07" db="EMBL/GenBank/DDBJ databases">
        <title>Chromosome-level genome assembly of Artemia franciscana.</title>
        <authorList>
            <person name="Jo E."/>
        </authorList>
    </citation>
    <scope>NUCLEOTIDE SEQUENCE</scope>
    <source>
        <tissue evidence="1">Whole body</tissue>
    </source>
</reference>
<accession>A0AA88KX74</accession>
<dbReference type="AlphaFoldDB" id="A0AA88KX74"/>
<evidence type="ECO:0000313" key="2">
    <source>
        <dbReference type="Proteomes" id="UP001187531"/>
    </source>
</evidence>
<evidence type="ECO:0000313" key="1">
    <source>
        <dbReference type="EMBL" id="KAK2707487.1"/>
    </source>
</evidence>
<sequence length="159" mass="18294">MGKPDANPERVIERHTVGHRCPNDERMLQLAKYINLYKLKRREQAGFRPGRGCQEHILTLRLILQKNKRFHLSASIAFLDFVAAFDSLIRIEIWKIMVKSGVPAELIENPREAVKDNESRQSNTGGVVTTCIAIMIHDTYNAQAMKLDKSVKYRPFCRT</sequence>
<comment type="caution">
    <text evidence="1">The sequence shown here is derived from an EMBL/GenBank/DDBJ whole genome shotgun (WGS) entry which is preliminary data.</text>
</comment>
<name>A0AA88KX74_ARTSF</name>
<organism evidence="1 2">
    <name type="scientific">Artemia franciscana</name>
    <name type="common">Brine shrimp</name>
    <name type="synonym">Artemia sanfranciscana</name>
    <dbReference type="NCBI Taxonomy" id="6661"/>
    <lineage>
        <taxon>Eukaryota</taxon>
        <taxon>Metazoa</taxon>
        <taxon>Ecdysozoa</taxon>
        <taxon>Arthropoda</taxon>
        <taxon>Crustacea</taxon>
        <taxon>Branchiopoda</taxon>
        <taxon>Anostraca</taxon>
        <taxon>Artemiidae</taxon>
        <taxon>Artemia</taxon>
    </lineage>
</organism>
<proteinExistence type="predicted"/>
<gene>
    <name evidence="1" type="ORF">QYM36_015254</name>
</gene>